<protein>
    <recommendedName>
        <fullName evidence="4">Glucans biosynthesis protein G</fullName>
    </recommendedName>
</protein>
<dbReference type="Proteomes" id="UP000035352">
    <property type="component" value="Chromosome"/>
</dbReference>
<evidence type="ECO:0000256" key="3">
    <source>
        <dbReference type="ARBA" id="ARBA00009284"/>
    </source>
</evidence>
<dbReference type="GO" id="GO:0030246">
    <property type="term" value="F:carbohydrate binding"/>
    <property type="evidence" value="ECO:0007669"/>
    <property type="project" value="InterPro"/>
</dbReference>
<dbReference type="InterPro" id="IPR007444">
    <property type="entry name" value="Glucan_biosyn_MdoG_C"/>
</dbReference>
<dbReference type="InterPro" id="IPR014756">
    <property type="entry name" value="Ig_E-set"/>
</dbReference>
<comment type="similarity">
    <text evidence="3">Belongs to the OpgD/OpgG family.</text>
</comment>
<sequence>MPLQDRITYFIASVGAASARRTGATVRSPLGAAAAAATALTLAYGPASAVAPAAPHFDFEQLTQRARALAQAPFQPSASTLPQELKALDYDQYRDIRFRPERALWRGENLPFEVMFFHLGKLQTEPVLINEITPSGVRHVTFKRDDFDYGKNRLKPETWGDVGFGGFRVHYPLNTPRYKDELVVFLGASYFRALGGGQRYGLSARGLAIDTVGGQREEFPRFKEFWIRKPAPNATSLTVYGLLDSPRAAGAYEFEVKPGGQTLVDVRSRLFLRSGVATLGVAPLTSMFMFGENQPHASDFRPEVHDSDGLMVATGEGEWIWRPLVRPQQPLATSFQTRQLRGFGLMQRDRAFSSYEDTEARYELRPSAWITPQGEWGPGRVELVQLPAPDEANDNIVAYWVPAQLPAAGQPLELAYQIRWQGTDQQRPPGAWVTQTRTGRGFHSLQKDEHQFIVDFTGPSLAQLPEDAPVKAVVTAGPNGRIVERNAYRNDATGAWRLALRVHQLQRAQPLELRAYLQHGNDILTETWSNIIPPQ</sequence>
<evidence type="ECO:0000259" key="7">
    <source>
        <dbReference type="Pfam" id="PF04349"/>
    </source>
</evidence>
<dbReference type="GO" id="GO:0051274">
    <property type="term" value="P:beta-glucan biosynthetic process"/>
    <property type="evidence" value="ECO:0007669"/>
    <property type="project" value="TreeGrafter"/>
</dbReference>
<dbReference type="KEGG" id="pbh:AAW51_2876"/>
<feature type="domain" description="Glucan biosynthesis periplasmic MdoG C-terminal" evidence="7">
    <location>
        <begin position="57"/>
        <end position="529"/>
    </location>
</feature>
<dbReference type="STRING" id="413882.AAW51_2876"/>
<dbReference type="Gene3D" id="2.60.40.10">
    <property type="entry name" value="Immunoglobulins"/>
    <property type="match status" value="1"/>
</dbReference>
<gene>
    <name evidence="8" type="primary">mdoG</name>
    <name evidence="8" type="ORF">AAW51_2876</name>
</gene>
<keyword evidence="5" id="KW-0732">Signal</keyword>
<dbReference type="Gene3D" id="2.70.98.10">
    <property type="match status" value="1"/>
</dbReference>
<dbReference type="EMBL" id="CP011371">
    <property type="protein sequence ID" value="AKJ29567.1"/>
    <property type="molecule type" value="Genomic_DNA"/>
</dbReference>
<dbReference type="PIRSF" id="PIRSF006281">
    <property type="entry name" value="MdoG"/>
    <property type="match status" value="1"/>
</dbReference>
<evidence type="ECO:0000256" key="1">
    <source>
        <dbReference type="ARBA" id="ARBA00004418"/>
    </source>
</evidence>
<organism evidence="8 9">
    <name type="scientific">Caldimonas brevitalea</name>
    <dbReference type="NCBI Taxonomy" id="413882"/>
    <lineage>
        <taxon>Bacteria</taxon>
        <taxon>Pseudomonadati</taxon>
        <taxon>Pseudomonadota</taxon>
        <taxon>Betaproteobacteria</taxon>
        <taxon>Burkholderiales</taxon>
        <taxon>Sphaerotilaceae</taxon>
        <taxon>Caldimonas</taxon>
    </lineage>
</organism>
<keyword evidence="6" id="KW-0574">Periplasm</keyword>
<dbReference type="GO" id="GO:0030288">
    <property type="term" value="C:outer membrane-bounded periplasmic space"/>
    <property type="evidence" value="ECO:0007669"/>
    <property type="project" value="TreeGrafter"/>
</dbReference>
<dbReference type="FunFam" id="2.70.98.10:FF:000001">
    <property type="entry name" value="Glucans biosynthesis protein G"/>
    <property type="match status" value="1"/>
</dbReference>
<dbReference type="PANTHER" id="PTHR30504:SF4">
    <property type="entry name" value="GLUCANS BIOSYNTHESIS PROTEIN G"/>
    <property type="match status" value="1"/>
</dbReference>
<dbReference type="Pfam" id="PF04349">
    <property type="entry name" value="MdoG"/>
    <property type="match status" value="1"/>
</dbReference>
<dbReference type="PANTHER" id="PTHR30504">
    <property type="entry name" value="GLUCANS BIOSYNTHESIS PROTEIN"/>
    <property type="match status" value="1"/>
</dbReference>
<accession>A0A0G3BJL3</accession>
<evidence type="ECO:0000313" key="9">
    <source>
        <dbReference type="Proteomes" id="UP000035352"/>
    </source>
</evidence>
<evidence type="ECO:0000256" key="4">
    <source>
        <dbReference type="ARBA" id="ARBA00015376"/>
    </source>
</evidence>
<dbReference type="InterPro" id="IPR014718">
    <property type="entry name" value="GH-type_carb-bd"/>
</dbReference>
<dbReference type="InterPro" id="IPR011013">
    <property type="entry name" value="Gal_mutarotase_sf_dom"/>
</dbReference>
<evidence type="ECO:0000256" key="5">
    <source>
        <dbReference type="ARBA" id="ARBA00022729"/>
    </source>
</evidence>
<comment type="pathway">
    <text evidence="2">Glycan metabolism; osmoregulated periplasmic glucan (OPG) biosynthesis.</text>
</comment>
<dbReference type="GO" id="GO:0003824">
    <property type="term" value="F:catalytic activity"/>
    <property type="evidence" value="ECO:0007669"/>
    <property type="project" value="InterPro"/>
</dbReference>
<dbReference type="SUPFAM" id="SSF81296">
    <property type="entry name" value="E set domains"/>
    <property type="match status" value="1"/>
</dbReference>
<evidence type="ECO:0000313" key="8">
    <source>
        <dbReference type="EMBL" id="AKJ29567.1"/>
    </source>
</evidence>
<proteinExistence type="inferred from homology"/>
<dbReference type="InterPro" id="IPR014438">
    <property type="entry name" value="Glucan_biosyn_MdoG/MdoD"/>
</dbReference>
<keyword evidence="9" id="KW-1185">Reference proteome</keyword>
<dbReference type="InterPro" id="IPR013783">
    <property type="entry name" value="Ig-like_fold"/>
</dbReference>
<dbReference type="SUPFAM" id="SSF74650">
    <property type="entry name" value="Galactose mutarotase-like"/>
    <property type="match status" value="1"/>
</dbReference>
<reference evidence="8 9" key="1">
    <citation type="submission" date="2015-05" db="EMBL/GenBank/DDBJ databases">
        <authorList>
            <person name="Tang B."/>
            <person name="Yu Y."/>
        </authorList>
    </citation>
    <scope>NUCLEOTIDE SEQUENCE [LARGE SCALE GENOMIC DNA]</scope>
    <source>
        <strain evidence="8 9">DSM 7029</strain>
    </source>
</reference>
<evidence type="ECO:0000256" key="2">
    <source>
        <dbReference type="ARBA" id="ARBA00005001"/>
    </source>
</evidence>
<name>A0A0G3BJL3_9BURK</name>
<dbReference type="UniPathway" id="UPA00637"/>
<comment type="subcellular location">
    <subcellularLocation>
        <location evidence="1">Periplasm</location>
    </subcellularLocation>
</comment>
<dbReference type="PATRIC" id="fig|413882.6.peg.3000"/>
<dbReference type="AlphaFoldDB" id="A0A0G3BJL3"/>
<evidence type="ECO:0000256" key="6">
    <source>
        <dbReference type="ARBA" id="ARBA00022764"/>
    </source>
</evidence>